<feature type="domain" description="NACHT" evidence="1">
    <location>
        <begin position="334"/>
        <end position="492"/>
    </location>
</feature>
<comment type="caution">
    <text evidence="3">The sequence shown here is derived from an EMBL/GenBank/DDBJ whole genome shotgun (WGS) entry which is preliminary data.</text>
</comment>
<dbReference type="Gene3D" id="2.160.20.80">
    <property type="entry name" value="E3 ubiquitin-protein ligase SopA"/>
    <property type="match status" value="1"/>
</dbReference>
<dbReference type="Pfam" id="PF05729">
    <property type="entry name" value="NACHT"/>
    <property type="match status" value="1"/>
</dbReference>
<evidence type="ECO:0000313" key="3">
    <source>
        <dbReference type="EMBL" id="KAG0291715.1"/>
    </source>
</evidence>
<feature type="domain" description="Arm-like repeat" evidence="2">
    <location>
        <begin position="1"/>
        <end position="225"/>
    </location>
</feature>
<dbReference type="OrthoDB" id="538223at2759"/>
<proteinExistence type="predicted"/>
<dbReference type="AlphaFoldDB" id="A0A9P6QU08"/>
<dbReference type="Gene3D" id="3.40.50.300">
    <property type="entry name" value="P-loop containing nucleotide triphosphate hydrolases"/>
    <property type="match status" value="1"/>
</dbReference>
<reference evidence="3" key="1">
    <citation type="journal article" date="2020" name="Fungal Divers.">
        <title>Resolving the Mortierellaceae phylogeny through synthesis of multi-gene phylogenetics and phylogenomics.</title>
        <authorList>
            <person name="Vandepol N."/>
            <person name="Liber J."/>
            <person name="Desiro A."/>
            <person name="Na H."/>
            <person name="Kennedy M."/>
            <person name="Barry K."/>
            <person name="Grigoriev I.V."/>
            <person name="Miller A.N."/>
            <person name="O'Donnell K."/>
            <person name="Stajich J.E."/>
            <person name="Bonito G."/>
        </authorList>
    </citation>
    <scope>NUCLEOTIDE SEQUENCE</scope>
    <source>
        <strain evidence="3">NVP60</strain>
    </source>
</reference>
<dbReference type="InterPro" id="IPR007111">
    <property type="entry name" value="NACHT_NTPase"/>
</dbReference>
<evidence type="ECO:0000313" key="4">
    <source>
        <dbReference type="Proteomes" id="UP000823405"/>
    </source>
</evidence>
<dbReference type="Proteomes" id="UP000823405">
    <property type="component" value="Unassembled WGS sequence"/>
</dbReference>
<dbReference type="SUPFAM" id="SSF141571">
    <property type="entry name" value="Pentapeptide repeat-like"/>
    <property type="match status" value="1"/>
</dbReference>
<dbReference type="InterPro" id="IPR056251">
    <property type="entry name" value="Arm_rpt_dom"/>
</dbReference>
<dbReference type="Pfam" id="PF00805">
    <property type="entry name" value="Pentapeptide"/>
    <property type="match status" value="1"/>
</dbReference>
<dbReference type="InterPro" id="IPR001646">
    <property type="entry name" value="5peptide_repeat"/>
</dbReference>
<keyword evidence="4" id="KW-1185">Reference proteome</keyword>
<name>A0A9P6QU08_9FUNG</name>
<organism evidence="3 4">
    <name type="scientific">Linnemannia gamsii</name>
    <dbReference type="NCBI Taxonomy" id="64522"/>
    <lineage>
        <taxon>Eukaryota</taxon>
        <taxon>Fungi</taxon>
        <taxon>Fungi incertae sedis</taxon>
        <taxon>Mucoromycota</taxon>
        <taxon>Mortierellomycotina</taxon>
        <taxon>Mortierellomycetes</taxon>
        <taxon>Mortierellales</taxon>
        <taxon>Mortierellaceae</taxon>
        <taxon>Linnemannia</taxon>
    </lineage>
</organism>
<dbReference type="EMBL" id="JAAAIN010002600">
    <property type="protein sequence ID" value="KAG0291715.1"/>
    <property type="molecule type" value="Genomic_DNA"/>
</dbReference>
<accession>A0A9P6QU08</accession>
<evidence type="ECO:0000259" key="1">
    <source>
        <dbReference type="Pfam" id="PF05729"/>
    </source>
</evidence>
<dbReference type="SUPFAM" id="SSF52540">
    <property type="entry name" value="P-loop containing nucleoside triphosphate hydrolases"/>
    <property type="match status" value="1"/>
</dbReference>
<protein>
    <submittedName>
        <fullName evidence="3">WD_REPEATS_REGION domain-containing protein</fullName>
    </submittedName>
</protein>
<dbReference type="InterPro" id="IPR027417">
    <property type="entry name" value="P-loop_NTPase"/>
</dbReference>
<sequence length="834" mass="94595">MINCMVKDLNRTEGHQPLACILTELKDTEDSILQFQVNYALQALQYVPDDESTLQAVLRFAGGVTMGTVGVASICKLDPTNLFNSLDTLRQAAGQSYEVTKSILEAKEVSQKGCSGAMQSLLKGIRAGTRHEWYLTLLAGRMFVRDGRLADFKYTVREAHCRNKRSFQMGVCQILAEIAVDPLWDLVTRRHAVDFLGALYINNGGWKPHPDVKQWILVILAQLSGLSDAIVDAVKEHATSVLQAQNHDGIAIDPSSYPLMSRLPWPESFPLLIRAQKISYVEHDLHMLMKRRLEEAQLQIYISPMAKANLRAPDDELFPLMENVQEFLASDRQVMLILGDLGSGKSTFSRRLEHLLCTEYKRGGPIPLFINLAAIDNPQHDMVSKQLQFHNFNDDQILELKLHRQLVLICDGYDESQLMVNLHRTNSLNQPGQWNTKMIISCRTQYLGQSYLDRFRPQLTDRYKLAPQSVFQEAVIAPFSKEQIQSYIDKYVPLEPSPLCKHNYMYMLNTIPTLMDMVRNPFLLLLALEALPDIVKNTQDLSTIKIARVQLYDTFVNHWLNVNKRRLRGNTLSKEDFDVLEQLEEAGFTAMGVDYSTRLATAMYNHLKGRAIVKYVHLNDKTTWRAEFFGPDPEIRLLREASPLIRSGSYYQFLHRSMLEYFYSCTVVGSRRFESDDEHYPQSDIDSIDVQSLDPACPLFTRDLLTEPSVVQFLSERVQENPSFKTQLFNIIEGSKSDASLAMAAASSITILAKAGVVFRRHDFRGIRIPGADLSGAQFDSAQFQGADLTNVNLGMSWLRNSDFSNAHMEGVQFGELPYLEHPDGVFATCLQLV</sequence>
<dbReference type="Pfam" id="PF23948">
    <property type="entry name" value="ARM_5"/>
    <property type="match status" value="1"/>
</dbReference>
<evidence type="ECO:0000259" key="2">
    <source>
        <dbReference type="Pfam" id="PF23948"/>
    </source>
</evidence>
<gene>
    <name evidence="3" type="primary">WDR31_10</name>
    <name evidence="3" type="ORF">BGZ97_005826</name>
</gene>